<feature type="transmembrane region" description="Helical" evidence="1">
    <location>
        <begin position="31"/>
        <end position="51"/>
    </location>
</feature>
<keyword evidence="1" id="KW-0812">Transmembrane</keyword>
<protein>
    <submittedName>
        <fullName evidence="2">Uncharacterized protein</fullName>
    </submittedName>
</protein>
<evidence type="ECO:0000313" key="3">
    <source>
        <dbReference type="Proteomes" id="UP001059475"/>
    </source>
</evidence>
<sequence>MVAGGADRWLVKLGGVDGGVDALVKNNNSEMLLVESSFFLLKIILAFLMQFKRCHL</sequence>
<evidence type="ECO:0000313" key="2">
    <source>
        <dbReference type="EMBL" id="UTO28194.1"/>
    </source>
</evidence>
<name>A0ABY5ESS8_9HYPH</name>
<organism evidence="2 3">
    <name type="scientific">Bartonella harrusi</name>
    <dbReference type="NCBI Taxonomy" id="2961895"/>
    <lineage>
        <taxon>Bacteria</taxon>
        <taxon>Pseudomonadati</taxon>
        <taxon>Pseudomonadota</taxon>
        <taxon>Alphaproteobacteria</taxon>
        <taxon>Hyphomicrobiales</taxon>
        <taxon>Bartonellaceae</taxon>
        <taxon>Bartonella</taxon>
    </lineage>
</organism>
<keyword evidence="1" id="KW-0472">Membrane</keyword>
<keyword evidence="3" id="KW-1185">Reference proteome</keyword>
<dbReference type="EMBL" id="CP101114">
    <property type="protein sequence ID" value="UTO28194.1"/>
    <property type="molecule type" value="Genomic_DNA"/>
</dbReference>
<dbReference type="RefSeq" id="WP_254770104.1">
    <property type="nucleotide sequence ID" value="NZ_CP101114.1"/>
</dbReference>
<dbReference type="Proteomes" id="UP001059475">
    <property type="component" value="Chromosome"/>
</dbReference>
<accession>A0ABY5ESS8</accession>
<evidence type="ECO:0000256" key="1">
    <source>
        <dbReference type="SAM" id="Phobius"/>
    </source>
</evidence>
<proteinExistence type="predicted"/>
<reference evidence="2" key="1">
    <citation type="submission" date="2022-07" db="EMBL/GenBank/DDBJ databases">
        <title>First report of Bartonella spp. in marsupials in Brazil, with a description of Bartonella harrusi sp. nov. and new proposal for taxonomic reclassification of species of the genus Bartonella.</title>
        <authorList>
            <person name="Amaral R.B."/>
        </authorList>
    </citation>
    <scope>NUCLEOTIDE SEQUENCE</scope>
    <source>
        <strain evidence="2">117A</strain>
    </source>
</reference>
<gene>
    <name evidence="2" type="ORF">NMK50_08485</name>
</gene>
<keyword evidence="1" id="KW-1133">Transmembrane helix</keyword>